<accession>A0A9Q1HLS9</accession>
<reference evidence="2" key="1">
    <citation type="submission" date="2021-10" db="EMBL/GenBank/DDBJ databases">
        <title>Tropical sea cucumber genome reveals ecological adaptation and Cuvierian tubules defense mechanism.</title>
        <authorList>
            <person name="Chen T."/>
        </authorList>
    </citation>
    <scope>NUCLEOTIDE SEQUENCE</scope>
    <source>
        <strain evidence="2">Nanhai2018</strain>
        <tissue evidence="2">Muscle</tissue>
    </source>
</reference>
<dbReference type="OrthoDB" id="10492312at2759"/>
<dbReference type="InterPro" id="IPR012340">
    <property type="entry name" value="NA-bd_OB-fold"/>
</dbReference>
<dbReference type="EMBL" id="JAIZAY010000001">
    <property type="protein sequence ID" value="KAJ8050236.1"/>
    <property type="molecule type" value="Genomic_DNA"/>
</dbReference>
<comment type="caution">
    <text evidence="2">The sequence shown here is derived from an EMBL/GenBank/DDBJ whole genome shotgun (WGS) entry which is preliminary data.</text>
</comment>
<dbReference type="Proteomes" id="UP001152320">
    <property type="component" value="Chromosome 1"/>
</dbReference>
<evidence type="ECO:0000313" key="3">
    <source>
        <dbReference type="Proteomes" id="UP001152320"/>
    </source>
</evidence>
<dbReference type="AlphaFoldDB" id="A0A9Q1HLS9"/>
<organism evidence="2 3">
    <name type="scientific">Holothuria leucospilota</name>
    <name type="common">Black long sea cucumber</name>
    <name type="synonym">Mertensiothuria leucospilota</name>
    <dbReference type="NCBI Taxonomy" id="206669"/>
    <lineage>
        <taxon>Eukaryota</taxon>
        <taxon>Metazoa</taxon>
        <taxon>Echinodermata</taxon>
        <taxon>Eleutherozoa</taxon>
        <taxon>Echinozoa</taxon>
        <taxon>Holothuroidea</taxon>
        <taxon>Aspidochirotacea</taxon>
        <taxon>Aspidochirotida</taxon>
        <taxon>Holothuriidae</taxon>
        <taxon>Holothuria</taxon>
    </lineage>
</organism>
<name>A0A9Q1HLS9_HOLLE</name>
<feature type="compositionally biased region" description="Low complexity" evidence="1">
    <location>
        <begin position="376"/>
        <end position="395"/>
    </location>
</feature>
<gene>
    <name evidence="2" type="ORF">HOLleu_03359</name>
</gene>
<protein>
    <submittedName>
        <fullName evidence="2">Uncharacterized protein</fullName>
    </submittedName>
</protein>
<keyword evidence="3" id="KW-1185">Reference proteome</keyword>
<feature type="region of interest" description="Disordered" evidence="1">
    <location>
        <begin position="372"/>
        <end position="395"/>
    </location>
</feature>
<dbReference type="Gene3D" id="2.40.50.140">
    <property type="entry name" value="Nucleic acid-binding proteins"/>
    <property type="match status" value="1"/>
</dbReference>
<sequence>MSKTMILKPLESVANINTEELIALNIKIKEYLDTLKLADDVSDSFKDMLFKLGTTEEQYILAIRAGLTSDKIFLKRSPSEDRINCYNKVLLQTWKANMDIQYVLFCFKISSQMETIAVLAQATQSYGPYPKAIRVLVVETKQQQDVLVVGLADKSGIIKAICYERSLASKFQKNKTLLIRNFQKGRSCVIINKNTQIAPATPLTDIQETILHQAKCLVNPTPPELVELKDITAPSPGTQAPLVTVCGEVVQDEAPHSVGQAAQEVRNILIKDKSTTMPLALWNKATKSPVKTGDRIHVPPPSTKKGTIIALEEADDNLLLTVLTNDGDLTMCTLPTALRTLLLRGTVEETLQHISDRQYIFSLRGSTIEKLAPAFSSPSTSTNGTTSKPSTENKN</sequence>
<evidence type="ECO:0000256" key="1">
    <source>
        <dbReference type="SAM" id="MobiDB-lite"/>
    </source>
</evidence>
<proteinExistence type="predicted"/>
<evidence type="ECO:0000313" key="2">
    <source>
        <dbReference type="EMBL" id="KAJ8050236.1"/>
    </source>
</evidence>